<dbReference type="AlphaFoldDB" id="A0AAE0NCE7"/>
<comment type="similarity">
    <text evidence="1">Belongs to the PPR family. P subfamily.</text>
</comment>
<dbReference type="InterPro" id="IPR050872">
    <property type="entry name" value="PPR_P_subfamily"/>
</dbReference>
<evidence type="ECO:0008006" key="4">
    <source>
        <dbReference type="Google" id="ProtNLM"/>
    </source>
</evidence>
<dbReference type="Gene3D" id="1.25.40.10">
    <property type="entry name" value="Tetratricopeptide repeat domain"/>
    <property type="match status" value="2"/>
</dbReference>
<name>A0AAE0NCE7_9PEZI</name>
<sequence length="805" mass="92609">MRSQLTRNVYRRLLAGHGLLRPCPALAGRCMSTNRLRPLQFLVRRPQRRTFFGLFQKPPRELKEAELEPGYETLLFFGSMESENARPPERDILLGGLRKLLRFKRRYHRALNPTQAMLAVRLLRYLLDTPPEGEDENISIDDLRLALEVAVKMPKGDPKDHLELAKLLHEEIEQRALSIDEFKQYGETAEEGNVEKPDGDFQLFLTALTQYGASVEAAERLVKHWRKLQDENAMYKGAKAMWTTVLQGLAREGEEQELVSTYKKAVEAGVQFMPRIHEIMTTFFATRDRVEETKKWFEKPIYGKWLPSPETHIELVRFAVRNNQQQWIGPIFEQLISSHPPKAQWDVIFQWAVIAMDKGVEDIKQMMSVMGQQADQKQKSLEPDAMTIDCLLAAAIEKQNPYLAERFLSLGSEMGISPKSSTYILQMDYRLDAKDISGAHAIYEKLQNGEVEIWNDEDLPVLNKYLRVLAAAPEPDNDRILEITSNLEERSATLEPETVVALCMVFLKSDQQYDVIDTLTLHTVSYSLAEREKVRKAFVEYCLNERISTARVWDGYSLLRQFFPETDPEDRIRLMDAFFERKRPDMACYIFGHMRAHGNPAQRPTADVYVRCFEGLGRYHHGESLRMIHNMLKMDTTIEMNTKLYNALMLAYTAAGDPSTALGLWSHITGSAEGPSYNSLAAVFWACELTPWGDRTAREIWQKIQRMDLEVPPKVFWSYCGALATAGHVEELKRLIQGMEVSVGYPPNTMTLGVTYNALRSADSRQHFQDWAKEEFPETWARLEKKGIKKTLEGPKFYITRNMEA</sequence>
<gene>
    <name evidence="2" type="ORF">B0H63DRAFT_242646</name>
</gene>
<dbReference type="PANTHER" id="PTHR46128:SF329">
    <property type="entry name" value="MITOCHONDRIAL GROUP I INTRON SPLICING FACTOR DMR1"/>
    <property type="match status" value="1"/>
</dbReference>
<dbReference type="PANTHER" id="PTHR46128">
    <property type="entry name" value="MITOCHONDRIAL GROUP I INTRON SPLICING FACTOR CCM1"/>
    <property type="match status" value="1"/>
</dbReference>
<evidence type="ECO:0000313" key="3">
    <source>
        <dbReference type="Proteomes" id="UP001285441"/>
    </source>
</evidence>
<accession>A0AAE0NCE7</accession>
<dbReference type="Proteomes" id="UP001285441">
    <property type="component" value="Unassembled WGS sequence"/>
</dbReference>
<organism evidence="2 3">
    <name type="scientific">Podospora didyma</name>
    <dbReference type="NCBI Taxonomy" id="330526"/>
    <lineage>
        <taxon>Eukaryota</taxon>
        <taxon>Fungi</taxon>
        <taxon>Dikarya</taxon>
        <taxon>Ascomycota</taxon>
        <taxon>Pezizomycotina</taxon>
        <taxon>Sordariomycetes</taxon>
        <taxon>Sordariomycetidae</taxon>
        <taxon>Sordariales</taxon>
        <taxon>Podosporaceae</taxon>
        <taxon>Podospora</taxon>
    </lineage>
</organism>
<protein>
    <recommendedName>
        <fullName evidence="4">Complex I intermediate-associated protein 84, mitochondrial</fullName>
    </recommendedName>
</protein>
<dbReference type="InterPro" id="IPR011990">
    <property type="entry name" value="TPR-like_helical_dom_sf"/>
</dbReference>
<dbReference type="Pfam" id="PF01535">
    <property type="entry name" value="PPR"/>
    <property type="match status" value="2"/>
</dbReference>
<keyword evidence="3" id="KW-1185">Reference proteome</keyword>
<evidence type="ECO:0000256" key="1">
    <source>
        <dbReference type="ARBA" id="ARBA00007626"/>
    </source>
</evidence>
<reference evidence="2" key="1">
    <citation type="journal article" date="2023" name="Mol. Phylogenet. Evol.">
        <title>Genome-scale phylogeny and comparative genomics of the fungal order Sordariales.</title>
        <authorList>
            <person name="Hensen N."/>
            <person name="Bonometti L."/>
            <person name="Westerberg I."/>
            <person name="Brannstrom I.O."/>
            <person name="Guillou S."/>
            <person name="Cros-Aarteil S."/>
            <person name="Calhoun S."/>
            <person name="Haridas S."/>
            <person name="Kuo A."/>
            <person name="Mondo S."/>
            <person name="Pangilinan J."/>
            <person name="Riley R."/>
            <person name="LaButti K."/>
            <person name="Andreopoulos B."/>
            <person name="Lipzen A."/>
            <person name="Chen C."/>
            <person name="Yan M."/>
            <person name="Daum C."/>
            <person name="Ng V."/>
            <person name="Clum A."/>
            <person name="Steindorff A."/>
            <person name="Ohm R.A."/>
            <person name="Martin F."/>
            <person name="Silar P."/>
            <person name="Natvig D.O."/>
            <person name="Lalanne C."/>
            <person name="Gautier V."/>
            <person name="Ament-Velasquez S.L."/>
            <person name="Kruys A."/>
            <person name="Hutchinson M.I."/>
            <person name="Powell A.J."/>
            <person name="Barry K."/>
            <person name="Miller A.N."/>
            <person name="Grigoriev I.V."/>
            <person name="Debuchy R."/>
            <person name="Gladieux P."/>
            <person name="Hiltunen Thoren M."/>
            <person name="Johannesson H."/>
        </authorList>
    </citation>
    <scope>NUCLEOTIDE SEQUENCE</scope>
    <source>
        <strain evidence="2">CBS 232.78</strain>
    </source>
</reference>
<reference evidence="2" key="2">
    <citation type="submission" date="2023-06" db="EMBL/GenBank/DDBJ databases">
        <authorList>
            <consortium name="Lawrence Berkeley National Laboratory"/>
            <person name="Haridas S."/>
            <person name="Hensen N."/>
            <person name="Bonometti L."/>
            <person name="Westerberg I."/>
            <person name="Brannstrom I.O."/>
            <person name="Guillou S."/>
            <person name="Cros-Aarteil S."/>
            <person name="Calhoun S."/>
            <person name="Kuo A."/>
            <person name="Mondo S."/>
            <person name="Pangilinan J."/>
            <person name="Riley R."/>
            <person name="LaButti K."/>
            <person name="Andreopoulos B."/>
            <person name="Lipzen A."/>
            <person name="Chen C."/>
            <person name="Yanf M."/>
            <person name="Daum C."/>
            <person name="Ng V."/>
            <person name="Clum A."/>
            <person name="Steindorff A."/>
            <person name="Ohm R."/>
            <person name="Martin F."/>
            <person name="Silar P."/>
            <person name="Natvig D."/>
            <person name="Lalanne C."/>
            <person name="Gautier V."/>
            <person name="Ament-velasquez S.L."/>
            <person name="Kruys A."/>
            <person name="Hutchinson M.I."/>
            <person name="Powell A.J."/>
            <person name="Barry K."/>
            <person name="Miller A.N."/>
            <person name="Grigoriev I.V."/>
            <person name="Debuchy R."/>
            <person name="Gladieux P."/>
            <person name="Thoren M.H."/>
            <person name="Johannesson H."/>
        </authorList>
    </citation>
    <scope>NUCLEOTIDE SEQUENCE</scope>
    <source>
        <strain evidence="2">CBS 232.78</strain>
    </source>
</reference>
<comment type="caution">
    <text evidence="2">The sequence shown here is derived from an EMBL/GenBank/DDBJ whole genome shotgun (WGS) entry which is preliminary data.</text>
</comment>
<dbReference type="InterPro" id="IPR002885">
    <property type="entry name" value="PPR_rpt"/>
</dbReference>
<evidence type="ECO:0000313" key="2">
    <source>
        <dbReference type="EMBL" id="KAK3378268.1"/>
    </source>
</evidence>
<proteinExistence type="inferred from homology"/>
<dbReference type="EMBL" id="JAULSW010000006">
    <property type="protein sequence ID" value="KAK3378268.1"/>
    <property type="molecule type" value="Genomic_DNA"/>
</dbReference>